<dbReference type="EnsemblPlants" id="LPERR03G32960.1">
    <property type="protein sequence ID" value="LPERR03G32960.1"/>
    <property type="gene ID" value="LPERR03G32960"/>
</dbReference>
<feature type="compositionally biased region" description="Gly residues" evidence="1">
    <location>
        <begin position="50"/>
        <end position="61"/>
    </location>
</feature>
<dbReference type="AlphaFoldDB" id="A0A0D9W0P1"/>
<dbReference type="Proteomes" id="UP000032180">
    <property type="component" value="Chromosome 3"/>
</dbReference>
<keyword evidence="3" id="KW-1185">Reference proteome</keyword>
<evidence type="ECO:0000256" key="1">
    <source>
        <dbReference type="SAM" id="MobiDB-lite"/>
    </source>
</evidence>
<name>A0A0D9W0P1_9ORYZ</name>
<dbReference type="HOGENOM" id="CLU_2761440_0_0_1"/>
<feature type="region of interest" description="Disordered" evidence="1">
    <location>
        <begin position="41"/>
        <end position="70"/>
    </location>
</feature>
<evidence type="ECO:0000313" key="3">
    <source>
        <dbReference type="Proteomes" id="UP000032180"/>
    </source>
</evidence>
<proteinExistence type="predicted"/>
<accession>A0A0D9W0P1</accession>
<dbReference type="Gramene" id="LPERR03G32960.1">
    <property type="protein sequence ID" value="LPERR03G32960.1"/>
    <property type="gene ID" value="LPERR03G32960"/>
</dbReference>
<reference evidence="2 3" key="1">
    <citation type="submission" date="2012-08" db="EMBL/GenBank/DDBJ databases">
        <title>Oryza genome evolution.</title>
        <authorList>
            <person name="Wing R.A."/>
        </authorList>
    </citation>
    <scope>NUCLEOTIDE SEQUENCE</scope>
</reference>
<reference evidence="3" key="2">
    <citation type="submission" date="2013-12" db="EMBL/GenBank/DDBJ databases">
        <authorList>
            <person name="Yu Y."/>
            <person name="Lee S."/>
            <person name="de Baynast K."/>
            <person name="Wissotski M."/>
            <person name="Liu L."/>
            <person name="Talag J."/>
            <person name="Goicoechea J."/>
            <person name="Angelova A."/>
            <person name="Jetty R."/>
            <person name="Kudrna D."/>
            <person name="Golser W."/>
            <person name="Rivera L."/>
            <person name="Zhang J."/>
            <person name="Wing R."/>
        </authorList>
    </citation>
    <scope>NUCLEOTIDE SEQUENCE</scope>
</reference>
<evidence type="ECO:0000313" key="2">
    <source>
        <dbReference type="EnsemblPlants" id="LPERR03G32960.1"/>
    </source>
</evidence>
<reference evidence="2" key="3">
    <citation type="submission" date="2015-04" db="UniProtKB">
        <authorList>
            <consortium name="EnsemblPlants"/>
        </authorList>
    </citation>
    <scope>IDENTIFICATION</scope>
</reference>
<protein>
    <submittedName>
        <fullName evidence="2">Uncharacterized protein</fullName>
    </submittedName>
</protein>
<sequence>MALIRAQPTRFCSPRKAALPSPSLRTCAAARCLAVASGVLSSDSRDHYDGGGVGGGGEGGGAPPPRNQVI</sequence>
<organism evidence="2 3">
    <name type="scientific">Leersia perrieri</name>
    <dbReference type="NCBI Taxonomy" id="77586"/>
    <lineage>
        <taxon>Eukaryota</taxon>
        <taxon>Viridiplantae</taxon>
        <taxon>Streptophyta</taxon>
        <taxon>Embryophyta</taxon>
        <taxon>Tracheophyta</taxon>
        <taxon>Spermatophyta</taxon>
        <taxon>Magnoliopsida</taxon>
        <taxon>Liliopsida</taxon>
        <taxon>Poales</taxon>
        <taxon>Poaceae</taxon>
        <taxon>BOP clade</taxon>
        <taxon>Oryzoideae</taxon>
        <taxon>Oryzeae</taxon>
        <taxon>Oryzinae</taxon>
        <taxon>Leersia</taxon>
    </lineage>
</organism>